<dbReference type="InterPro" id="IPR014284">
    <property type="entry name" value="RNA_pol_sigma-70_dom"/>
</dbReference>
<dbReference type="InterPro" id="IPR042189">
    <property type="entry name" value="RNA_pol_sigma_70_r1_1_sf"/>
</dbReference>
<organism evidence="7 8">
    <name type="scientific">Candidatus Nealsonbacteria bacterium CG08_land_8_20_14_0_20_36_22</name>
    <dbReference type="NCBI Taxonomy" id="1974704"/>
    <lineage>
        <taxon>Bacteria</taxon>
        <taxon>Candidatus Nealsoniibacteriota</taxon>
    </lineage>
</organism>
<name>A0A2H0YP69_9BACT</name>
<dbReference type="EMBL" id="PEYC01000019">
    <property type="protein sequence ID" value="PIS40226.1"/>
    <property type="molecule type" value="Genomic_DNA"/>
</dbReference>
<dbReference type="InterPro" id="IPR013324">
    <property type="entry name" value="RNA_pol_sigma_r3/r4-like"/>
</dbReference>
<dbReference type="InterPro" id="IPR050239">
    <property type="entry name" value="Sigma-70_RNA_pol_init_factors"/>
</dbReference>
<dbReference type="InterPro" id="IPR036388">
    <property type="entry name" value="WH-like_DNA-bd_sf"/>
</dbReference>
<keyword evidence="5" id="KW-0804">Transcription</keyword>
<dbReference type="SUPFAM" id="SSF88946">
    <property type="entry name" value="Sigma2 domain of RNA polymerase sigma factors"/>
    <property type="match status" value="1"/>
</dbReference>
<dbReference type="Gene3D" id="1.10.601.10">
    <property type="entry name" value="RNA Polymerase Primary Sigma Factor"/>
    <property type="match status" value="2"/>
</dbReference>
<evidence type="ECO:0000313" key="7">
    <source>
        <dbReference type="EMBL" id="PIS40226.1"/>
    </source>
</evidence>
<evidence type="ECO:0000313" key="8">
    <source>
        <dbReference type="Proteomes" id="UP000231472"/>
    </source>
</evidence>
<dbReference type="CDD" id="cd06171">
    <property type="entry name" value="Sigma70_r4"/>
    <property type="match status" value="1"/>
</dbReference>
<dbReference type="InterPro" id="IPR007127">
    <property type="entry name" value="RNA_pol_sigma_70_r1_1"/>
</dbReference>
<proteinExistence type="inferred from homology"/>
<dbReference type="GO" id="GO:0016987">
    <property type="term" value="F:sigma factor activity"/>
    <property type="evidence" value="ECO:0007669"/>
    <property type="project" value="UniProtKB-KW"/>
</dbReference>
<evidence type="ECO:0000256" key="4">
    <source>
        <dbReference type="ARBA" id="ARBA00023125"/>
    </source>
</evidence>
<dbReference type="Proteomes" id="UP000231472">
    <property type="component" value="Unassembled WGS sequence"/>
</dbReference>
<dbReference type="Pfam" id="PF04542">
    <property type="entry name" value="Sigma70_r2"/>
    <property type="match status" value="1"/>
</dbReference>
<keyword evidence="2" id="KW-0805">Transcription regulation</keyword>
<dbReference type="Pfam" id="PF00140">
    <property type="entry name" value="Sigma70_r1_2"/>
    <property type="match status" value="1"/>
</dbReference>
<feature type="domain" description="RNA polymerase sigma-70" evidence="6">
    <location>
        <begin position="331"/>
        <end position="357"/>
    </location>
</feature>
<dbReference type="InterPro" id="IPR007624">
    <property type="entry name" value="RNA_pol_sigma70_r3"/>
</dbReference>
<protein>
    <submittedName>
        <fullName evidence="7">RNA polymerase sigma factor RpoD</fullName>
    </submittedName>
</protein>
<dbReference type="Gene3D" id="1.10.220.120">
    <property type="entry name" value="Sigma-70 factor, region 1.1"/>
    <property type="match status" value="1"/>
</dbReference>
<evidence type="ECO:0000256" key="5">
    <source>
        <dbReference type="ARBA" id="ARBA00023163"/>
    </source>
</evidence>
<gene>
    <name evidence="7" type="ORF">COT32_00895</name>
</gene>
<keyword evidence="4" id="KW-0238">DNA-binding</keyword>
<dbReference type="Pfam" id="PF04539">
    <property type="entry name" value="Sigma70_r3"/>
    <property type="match status" value="1"/>
</dbReference>
<evidence type="ECO:0000256" key="1">
    <source>
        <dbReference type="ARBA" id="ARBA00007788"/>
    </source>
</evidence>
<sequence>MPRKKTLKKKRTVRKKEVFLEEKIQTLFNKGKQRGFVTTSEILYFFPNIEKDIKGLEGLYNDLEKEGIEVKETKQFLATEEKTKLGRPLKMEEAKIDPIQLYLKEIGKVPFLTAEQEKELARKIEKGDKEAMNKLMRANLRLVVSIAKRYVNKSPNLTLLDLIQEGNIGLRRAVEKFDWRKGYKFSTYATWWIRQAVTRALADQARTIRIPVHMIETIAKYTKARRALLQNLGREPLAEEIAAEMGIDVVKVYHIMKISQETVSLEMPVGGEDEDSILAEFIKDEKTVSSSVQAARKLLQERLKEILTDLTPREQKILSMRFGLDDGITYTLEEVGQEFKVTRERIRQIEAKALERIRGHKKLKKLKGY</sequence>
<dbReference type="PRINTS" id="PR00046">
    <property type="entry name" value="SIGMA70FCT"/>
</dbReference>
<dbReference type="InterPro" id="IPR007630">
    <property type="entry name" value="RNA_pol_sigma70_r4"/>
</dbReference>
<dbReference type="InterPro" id="IPR007627">
    <property type="entry name" value="RNA_pol_sigma70_r2"/>
</dbReference>
<comment type="caution">
    <text evidence="7">The sequence shown here is derived from an EMBL/GenBank/DDBJ whole genome shotgun (WGS) entry which is preliminary data.</text>
</comment>
<evidence type="ECO:0000256" key="2">
    <source>
        <dbReference type="ARBA" id="ARBA00023015"/>
    </source>
</evidence>
<dbReference type="AlphaFoldDB" id="A0A2H0YP69"/>
<dbReference type="GO" id="GO:0003677">
    <property type="term" value="F:DNA binding"/>
    <property type="evidence" value="ECO:0007669"/>
    <property type="project" value="UniProtKB-KW"/>
</dbReference>
<dbReference type="PANTHER" id="PTHR30603:SF60">
    <property type="entry name" value="RNA POLYMERASE SIGMA FACTOR RPOD"/>
    <property type="match status" value="1"/>
</dbReference>
<evidence type="ECO:0000259" key="6">
    <source>
        <dbReference type="PROSITE" id="PS00716"/>
    </source>
</evidence>
<reference evidence="8" key="1">
    <citation type="submission" date="2017-09" db="EMBL/GenBank/DDBJ databases">
        <title>Depth-based differentiation of microbial function through sediment-hosted aquifers and enrichment of novel symbionts in the deep terrestrial subsurface.</title>
        <authorList>
            <person name="Probst A.J."/>
            <person name="Ladd B."/>
            <person name="Jarett J.K."/>
            <person name="Geller-Mcgrath D.E."/>
            <person name="Sieber C.M.K."/>
            <person name="Emerson J.B."/>
            <person name="Anantharaman K."/>
            <person name="Thomas B.C."/>
            <person name="Malmstrom R."/>
            <person name="Stieglmeier M."/>
            <person name="Klingl A."/>
            <person name="Woyke T."/>
            <person name="Ryan C.M."/>
            <person name="Banfield J.F."/>
        </authorList>
    </citation>
    <scope>NUCLEOTIDE SEQUENCE [LARGE SCALE GENOMIC DNA]</scope>
</reference>
<dbReference type="InterPro" id="IPR000943">
    <property type="entry name" value="RNA_pol_sigma70"/>
</dbReference>
<dbReference type="Gene3D" id="1.10.10.10">
    <property type="entry name" value="Winged helix-like DNA-binding domain superfamily/Winged helix DNA-binding domain"/>
    <property type="match status" value="2"/>
</dbReference>
<dbReference type="InterPro" id="IPR009042">
    <property type="entry name" value="RNA_pol_sigma70_r1_2"/>
</dbReference>
<dbReference type="PANTHER" id="PTHR30603">
    <property type="entry name" value="RNA POLYMERASE SIGMA FACTOR RPO"/>
    <property type="match status" value="1"/>
</dbReference>
<dbReference type="Pfam" id="PF04545">
    <property type="entry name" value="Sigma70_r4"/>
    <property type="match status" value="1"/>
</dbReference>
<dbReference type="SUPFAM" id="SSF88659">
    <property type="entry name" value="Sigma3 and sigma4 domains of RNA polymerase sigma factors"/>
    <property type="match status" value="2"/>
</dbReference>
<dbReference type="PROSITE" id="PS00716">
    <property type="entry name" value="SIGMA70_2"/>
    <property type="match status" value="1"/>
</dbReference>
<dbReference type="Pfam" id="PF03979">
    <property type="entry name" value="Sigma70_r1_1"/>
    <property type="match status" value="1"/>
</dbReference>
<accession>A0A2H0YP69</accession>
<dbReference type="FunFam" id="1.10.601.10:FF:000001">
    <property type="entry name" value="RNA polymerase sigma factor SigA"/>
    <property type="match status" value="1"/>
</dbReference>
<comment type="similarity">
    <text evidence="1">Belongs to the sigma-70 factor family.</text>
</comment>
<dbReference type="NCBIfam" id="TIGR02937">
    <property type="entry name" value="sigma70-ECF"/>
    <property type="match status" value="1"/>
</dbReference>
<dbReference type="GO" id="GO:0006352">
    <property type="term" value="P:DNA-templated transcription initiation"/>
    <property type="evidence" value="ECO:0007669"/>
    <property type="project" value="InterPro"/>
</dbReference>
<dbReference type="InterPro" id="IPR013325">
    <property type="entry name" value="RNA_pol_sigma_r2"/>
</dbReference>
<keyword evidence="3" id="KW-0731">Sigma factor</keyword>
<evidence type="ECO:0000256" key="3">
    <source>
        <dbReference type="ARBA" id="ARBA00023082"/>
    </source>
</evidence>